<dbReference type="Proteomes" id="UP000766246">
    <property type="component" value="Unassembled WGS sequence"/>
</dbReference>
<accession>A0A927YPR7</accession>
<dbReference type="Gene3D" id="3.40.960.10">
    <property type="entry name" value="VSR Endonuclease"/>
    <property type="match status" value="1"/>
</dbReference>
<evidence type="ECO:0000313" key="3">
    <source>
        <dbReference type="Proteomes" id="UP000766246"/>
    </source>
</evidence>
<evidence type="ECO:0000259" key="1">
    <source>
        <dbReference type="Pfam" id="PF04480"/>
    </source>
</evidence>
<dbReference type="Pfam" id="PF04480">
    <property type="entry name" value="DUF559"/>
    <property type="match status" value="1"/>
</dbReference>
<dbReference type="InterPro" id="IPR007569">
    <property type="entry name" value="DUF559"/>
</dbReference>
<keyword evidence="2" id="KW-0378">Hydrolase</keyword>
<evidence type="ECO:0000313" key="2">
    <source>
        <dbReference type="EMBL" id="MBE5918753.1"/>
    </source>
</evidence>
<reference evidence="2" key="1">
    <citation type="submission" date="2019-04" db="EMBL/GenBank/DDBJ databases">
        <title>Evolution of Biomass-Degrading Anaerobic Consortia Revealed by Metagenomics.</title>
        <authorList>
            <person name="Peng X."/>
        </authorList>
    </citation>
    <scope>NUCLEOTIDE SEQUENCE</scope>
    <source>
        <strain evidence="2">SIG311</strain>
    </source>
</reference>
<dbReference type="GO" id="GO:0004519">
    <property type="term" value="F:endonuclease activity"/>
    <property type="evidence" value="ECO:0007669"/>
    <property type="project" value="UniProtKB-KW"/>
</dbReference>
<organism evidence="2 3">
    <name type="scientific">Pseudobutyrivibrio ruminis</name>
    <dbReference type="NCBI Taxonomy" id="46206"/>
    <lineage>
        <taxon>Bacteria</taxon>
        <taxon>Bacillati</taxon>
        <taxon>Bacillota</taxon>
        <taxon>Clostridia</taxon>
        <taxon>Lachnospirales</taxon>
        <taxon>Lachnospiraceae</taxon>
        <taxon>Pseudobutyrivibrio</taxon>
    </lineage>
</organism>
<protein>
    <submittedName>
        <fullName evidence="2">Endonuclease domain-containing protein</fullName>
    </submittedName>
</protein>
<keyword evidence="2" id="KW-0255">Endonuclease</keyword>
<dbReference type="CDD" id="cd01038">
    <property type="entry name" value="Endonuclease_DUF559"/>
    <property type="match status" value="1"/>
</dbReference>
<dbReference type="PANTHER" id="PTHR38590">
    <property type="entry name" value="BLL0828 PROTEIN"/>
    <property type="match status" value="1"/>
</dbReference>
<proteinExistence type="predicted"/>
<feature type="domain" description="DUF559" evidence="1">
    <location>
        <begin position="9"/>
        <end position="113"/>
    </location>
</feature>
<keyword evidence="2" id="KW-0540">Nuclease</keyword>
<sequence length="117" mass="14073">MSKLNPILKQYSRNLRNDMTKEEKHLWYDYLKDYPVTIKRQKVFEKYIVDFYCAKAKIVIELDGSQHYEKEGHEADLVRDKYLADLGIKILRYSNYDINNNFMAVCEDIDAKIKERI</sequence>
<dbReference type="PANTHER" id="PTHR38590:SF1">
    <property type="entry name" value="BLL0828 PROTEIN"/>
    <property type="match status" value="1"/>
</dbReference>
<gene>
    <name evidence="2" type="ORF">E7272_02815</name>
</gene>
<comment type="caution">
    <text evidence="2">The sequence shown here is derived from an EMBL/GenBank/DDBJ whole genome shotgun (WGS) entry which is preliminary data.</text>
</comment>
<dbReference type="InterPro" id="IPR047216">
    <property type="entry name" value="Endonuclease_DUF559_bact"/>
</dbReference>
<dbReference type="InterPro" id="IPR011335">
    <property type="entry name" value="Restrct_endonuc-II-like"/>
</dbReference>
<name>A0A927YPR7_9FIRM</name>
<dbReference type="EMBL" id="SVER01000005">
    <property type="protein sequence ID" value="MBE5918753.1"/>
    <property type="molecule type" value="Genomic_DNA"/>
</dbReference>
<dbReference type="SUPFAM" id="SSF52980">
    <property type="entry name" value="Restriction endonuclease-like"/>
    <property type="match status" value="1"/>
</dbReference>
<dbReference type="AlphaFoldDB" id="A0A927YPR7"/>